<feature type="region of interest" description="Disordered" evidence="1">
    <location>
        <begin position="164"/>
        <end position="194"/>
    </location>
</feature>
<proteinExistence type="predicted"/>
<sequence>MLPCLEFAVAYWLPGVLLVRPPIPWMSSACDFHFELSALVTANANTDVCPLEFDMSSSRQEMGFPVRLPFPGGKSLLAVPQSRQASTSGPSHGEAERTPTLSKQGGTSTVIRPGVLPTKAMIISSRHSRPRIPRSKRLQLHPVTDKELEWGHRHLSWFGEMTSTQSPFPNSGAAHCQPNSHERPQQHLATDKKALRKDPGHWSWFGQATSIHSSRSTEAVPSANERPWAPTPIQSAATGLEWLGMDPRQPPDFSRDVYHLVYAKRIAVFYIVQGQKRGAAEVSLFQKR</sequence>
<organism evidence="2 3">
    <name type="scientific">Apiospora marii</name>
    <dbReference type="NCBI Taxonomy" id="335849"/>
    <lineage>
        <taxon>Eukaryota</taxon>
        <taxon>Fungi</taxon>
        <taxon>Dikarya</taxon>
        <taxon>Ascomycota</taxon>
        <taxon>Pezizomycotina</taxon>
        <taxon>Sordariomycetes</taxon>
        <taxon>Xylariomycetidae</taxon>
        <taxon>Amphisphaeriales</taxon>
        <taxon>Apiosporaceae</taxon>
        <taxon>Apiospora</taxon>
    </lineage>
</organism>
<dbReference type="EMBL" id="JAQQWI010000017">
    <property type="protein sequence ID" value="KAK8005813.1"/>
    <property type="molecule type" value="Genomic_DNA"/>
</dbReference>
<reference evidence="2 3" key="1">
    <citation type="submission" date="2023-01" db="EMBL/GenBank/DDBJ databases">
        <title>Analysis of 21 Apiospora genomes using comparative genomics revels a genus with tremendous synthesis potential of carbohydrate active enzymes and secondary metabolites.</title>
        <authorList>
            <person name="Sorensen T."/>
        </authorList>
    </citation>
    <scope>NUCLEOTIDE SEQUENCE [LARGE SCALE GENOMIC DNA]</scope>
    <source>
        <strain evidence="2 3">CBS 20057</strain>
    </source>
</reference>
<protein>
    <submittedName>
        <fullName evidence="2">Uncharacterized protein</fullName>
    </submittedName>
</protein>
<keyword evidence="3" id="KW-1185">Reference proteome</keyword>
<feature type="compositionally biased region" description="Polar residues" evidence="1">
    <location>
        <begin position="99"/>
        <end position="110"/>
    </location>
</feature>
<accession>A0ABR1RAR2</accession>
<dbReference type="Proteomes" id="UP001396898">
    <property type="component" value="Unassembled WGS sequence"/>
</dbReference>
<evidence type="ECO:0000256" key="1">
    <source>
        <dbReference type="SAM" id="MobiDB-lite"/>
    </source>
</evidence>
<feature type="compositionally biased region" description="Polar residues" evidence="1">
    <location>
        <begin position="81"/>
        <end position="90"/>
    </location>
</feature>
<feature type="region of interest" description="Disordered" evidence="1">
    <location>
        <begin position="79"/>
        <end position="112"/>
    </location>
</feature>
<feature type="compositionally biased region" description="Basic and acidic residues" evidence="1">
    <location>
        <begin position="180"/>
        <end position="194"/>
    </location>
</feature>
<evidence type="ECO:0000313" key="3">
    <source>
        <dbReference type="Proteomes" id="UP001396898"/>
    </source>
</evidence>
<name>A0ABR1RAR2_9PEZI</name>
<comment type="caution">
    <text evidence="2">The sequence shown here is derived from an EMBL/GenBank/DDBJ whole genome shotgun (WGS) entry which is preliminary data.</text>
</comment>
<evidence type="ECO:0000313" key="2">
    <source>
        <dbReference type="EMBL" id="KAK8005813.1"/>
    </source>
</evidence>
<gene>
    <name evidence="2" type="ORF">PG991_012110</name>
</gene>